<proteinExistence type="predicted"/>
<dbReference type="InterPro" id="IPR001387">
    <property type="entry name" value="Cro/C1-type_HTH"/>
</dbReference>
<dbReference type="Proteomes" id="UP000248333">
    <property type="component" value="Unassembled WGS sequence"/>
</dbReference>
<dbReference type="InterPro" id="IPR010982">
    <property type="entry name" value="Lambda_DNA-bd_dom_sf"/>
</dbReference>
<dbReference type="InterPro" id="IPR041413">
    <property type="entry name" value="MLTR_LBD"/>
</dbReference>
<gene>
    <name evidence="2" type="ORF">C7C45_25785</name>
</gene>
<dbReference type="PANTHER" id="PTHR35010">
    <property type="entry name" value="BLL4672 PROTEIN-RELATED"/>
    <property type="match status" value="1"/>
</dbReference>
<dbReference type="OrthoDB" id="3608749at2"/>
<dbReference type="Gene3D" id="3.30.450.180">
    <property type="match status" value="1"/>
</dbReference>
<dbReference type="RefSeq" id="WP_110566289.1">
    <property type="nucleotide sequence ID" value="NZ_PYBV01000036.1"/>
</dbReference>
<dbReference type="AlphaFoldDB" id="A0A318NDI5"/>
<organism evidence="2 3">
    <name type="scientific">Micromonospora arborensis</name>
    <dbReference type="NCBI Taxonomy" id="2116518"/>
    <lineage>
        <taxon>Bacteria</taxon>
        <taxon>Bacillati</taxon>
        <taxon>Actinomycetota</taxon>
        <taxon>Actinomycetes</taxon>
        <taxon>Micromonosporales</taxon>
        <taxon>Micromonosporaceae</taxon>
        <taxon>Micromonospora</taxon>
    </lineage>
</organism>
<comment type="caution">
    <text evidence="2">The sequence shown here is derived from an EMBL/GenBank/DDBJ whole genome shotgun (WGS) entry which is preliminary data.</text>
</comment>
<evidence type="ECO:0000313" key="2">
    <source>
        <dbReference type="EMBL" id="PYC66144.1"/>
    </source>
</evidence>
<reference evidence="2 3" key="1">
    <citation type="submission" date="2018-03" db="EMBL/GenBank/DDBJ databases">
        <title>Bioinformatic expansion and discovery of thiopeptide antibiotics.</title>
        <authorList>
            <person name="Schwalen C.J."/>
            <person name="Hudson G.A."/>
            <person name="Mitchell D.A."/>
        </authorList>
    </citation>
    <scope>NUCLEOTIDE SEQUENCE [LARGE SCALE GENOMIC DNA]</scope>
    <source>
        <strain evidence="2 3">NRRL 8041</strain>
    </source>
</reference>
<dbReference type="SUPFAM" id="SSF47413">
    <property type="entry name" value="lambda repressor-like DNA-binding domains"/>
    <property type="match status" value="1"/>
</dbReference>
<dbReference type="EMBL" id="PYBV01000036">
    <property type="protein sequence ID" value="PYC66144.1"/>
    <property type="molecule type" value="Genomic_DNA"/>
</dbReference>
<dbReference type="CDD" id="cd00093">
    <property type="entry name" value="HTH_XRE"/>
    <property type="match status" value="1"/>
</dbReference>
<evidence type="ECO:0000259" key="1">
    <source>
        <dbReference type="PROSITE" id="PS50943"/>
    </source>
</evidence>
<evidence type="ECO:0000313" key="3">
    <source>
        <dbReference type="Proteomes" id="UP000248333"/>
    </source>
</evidence>
<dbReference type="PROSITE" id="PS50943">
    <property type="entry name" value="HTH_CROC1"/>
    <property type="match status" value="1"/>
</dbReference>
<dbReference type="SMART" id="SM00530">
    <property type="entry name" value="HTH_XRE"/>
    <property type="match status" value="1"/>
</dbReference>
<accession>A0A318NDI5</accession>
<protein>
    <submittedName>
        <fullName evidence="2">Transcriptional regulator</fullName>
    </submittedName>
</protein>
<dbReference type="Pfam" id="PF17765">
    <property type="entry name" value="MLTR_LBD"/>
    <property type="match status" value="1"/>
</dbReference>
<dbReference type="Pfam" id="PF13560">
    <property type="entry name" value="HTH_31"/>
    <property type="match status" value="1"/>
</dbReference>
<keyword evidence="3" id="KW-1185">Reference proteome</keyword>
<feature type="domain" description="HTH cro/C1-type" evidence="1">
    <location>
        <begin position="34"/>
        <end position="81"/>
    </location>
</feature>
<sequence length="292" mass="32329">MDQKELAGFLRTRREQLQPTDVGLQLGARRRTPGLRRHEVADLAGMSPDYYIRLEQARGPQPSPQMLTALSRALRLTTDERDHLYRLAGHHAPPNLGVDEHVSPGLLRLLDALTAIPAQIGSDLGITLAQNRLAVALVGDQVSAFTGIARSHIYRFFTDPTARAQYPAEDQEEQARILVADLRAAIALRPGDPEAAKIIRALQTTSDEFTTLWQRHDVAVRRSDRKRIVHPSVGIIELDCEVLGTPRQDQRLVILTPRPGSEAVSQLQLLSVIGTQDLAPTARHHRHGQADS</sequence>
<dbReference type="PANTHER" id="PTHR35010:SF2">
    <property type="entry name" value="BLL4672 PROTEIN"/>
    <property type="match status" value="1"/>
</dbReference>
<dbReference type="GO" id="GO:0003677">
    <property type="term" value="F:DNA binding"/>
    <property type="evidence" value="ECO:0007669"/>
    <property type="project" value="InterPro"/>
</dbReference>
<dbReference type="Gene3D" id="1.10.260.40">
    <property type="entry name" value="lambda repressor-like DNA-binding domains"/>
    <property type="match status" value="1"/>
</dbReference>
<name>A0A318NDI5_9ACTN</name>